<keyword evidence="7" id="KW-1185">Reference proteome</keyword>
<evidence type="ECO:0000256" key="5">
    <source>
        <dbReference type="SAM" id="MobiDB-lite"/>
    </source>
</evidence>
<dbReference type="PANTHER" id="PTHR13408">
    <property type="entry name" value="DNA-DIRECTED RNA POLYMERASE III"/>
    <property type="match status" value="1"/>
</dbReference>
<dbReference type="Proteomes" id="UP000019763">
    <property type="component" value="Unassembled WGS sequence"/>
</dbReference>
<evidence type="ECO:0000256" key="4">
    <source>
        <dbReference type="ARBA" id="ARBA00023242"/>
    </source>
</evidence>
<keyword evidence="4" id="KW-0539">Nucleus</keyword>
<dbReference type="PANTHER" id="PTHR13408:SF0">
    <property type="entry name" value="DNA-DIRECTED RNA POLYMERASE III SUBUNIT RPC4"/>
    <property type="match status" value="1"/>
</dbReference>
<feature type="compositionally biased region" description="Basic and acidic residues" evidence="5">
    <location>
        <begin position="1"/>
        <end position="13"/>
    </location>
</feature>
<comment type="caution">
    <text evidence="6">The sequence shown here is derived from an EMBL/GenBank/DDBJ whole genome shotgun (WGS) entry which is preliminary data.</text>
</comment>
<dbReference type="InterPro" id="IPR007811">
    <property type="entry name" value="RPC4"/>
</dbReference>
<protein>
    <submittedName>
        <fullName evidence="6">RNA polymerase III RPC4</fullName>
    </submittedName>
</protein>
<dbReference type="eggNOG" id="KOG3122">
    <property type="taxonomic scope" value="Eukaryota"/>
</dbReference>
<dbReference type="Pfam" id="PF05132">
    <property type="entry name" value="RNA_pol_Rpc4"/>
    <property type="match status" value="1"/>
</dbReference>
<evidence type="ECO:0000313" key="7">
    <source>
        <dbReference type="Proteomes" id="UP000019763"/>
    </source>
</evidence>
<dbReference type="RefSeq" id="XP_011132646.1">
    <property type="nucleotide sequence ID" value="XM_011134344.1"/>
</dbReference>
<dbReference type="EMBL" id="AFNH02001058">
    <property type="protein sequence ID" value="EZG44844.1"/>
    <property type="molecule type" value="Genomic_DNA"/>
</dbReference>
<dbReference type="GO" id="GO:0003677">
    <property type="term" value="F:DNA binding"/>
    <property type="evidence" value="ECO:0007669"/>
    <property type="project" value="InterPro"/>
</dbReference>
<name>A0A023B032_GRENI</name>
<dbReference type="AlphaFoldDB" id="A0A023B032"/>
<feature type="region of interest" description="Disordered" evidence="5">
    <location>
        <begin position="1"/>
        <end position="49"/>
    </location>
</feature>
<keyword evidence="2" id="KW-0240">DNA-directed RNA polymerase</keyword>
<accession>A0A023B032</accession>
<organism evidence="6 7">
    <name type="scientific">Gregarina niphandrodes</name>
    <name type="common">Septate eugregarine</name>
    <dbReference type="NCBI Taxonomy" id="110365"/>
    <lineage>
        <taxon>Eukaryota</taxon>
        <taxon>Sar</taxon>
        <taxon>Alveolata</taxon>
        <taxon>Apicomplexa</taxon>
        <taxon>Conoidasida</taxon>
        <taxon>Gregarinasina</taxon>
        <taxon>Eugregarinorida</taxon>
        <taxon>Gregarinidae</taxon>
        <taxon>Gregarina</taxon>
    </lineage>
</organism>
<dbReference type="GeneID" id="22915073"/>
<gene>
    <name evidence="6" type="ORF">GNI_143130</name>
</gene>
<evidence type="ECO:0000256" key="1">
    <source>
        <dbReference type="ARBA" id="ARBA00004123"/>
    </source>
</evidence>
<dbReference type="VEuPathDB" id="CryptoDB:GNI_143130"/>
<proteinExistence type="predicted"/>
<dbReference type="OrthoDB" id="5836119at2759"/>
<evidence type="ECO:0000256" key="3">
    <source>
        <dbReference type="ARBA" id="ARBA00023163"/>
    </source>
</evidence>
<dbReference type="GO" id="GO:0005666">
    <property type="term" value="C:RNA polymerase III complex"/>
    <property type="evidence" value="ECO:0007669"/>
    <property type="project" value="InterPro"/>
</dbReference>
<evidence type="ECO:0000256" key="2">
    <source>
        <dbReference type="ARBA" id="ARBA00022478"/>
    </source>
</evidence>
<dbReference type="GO" id="GO:0042797">
    <property type="term" value="P:tRNA transcription by RNA polymerase III"/>
    <property type="evidence" value="ECO:0007669"/>
    <property type="project" value="TreeGrafter"/>
</dbReference>
<keyword evidence="3" id="KW-0804">Transcription</keyword>
<reference evidence="6" key="1">
    <citation type="submission" date="2013-12" db="EMBL/GenBank/DDBJ databases">
        <authorList>
            <person name="Omoto C.K."/>
            <person name="Sibley D."/>
            <person name="Venepally P."/>
            <person name="Hadjithomas M."/>
            <person name="Karamycheva S."/>
            <person name="Brunk B."/>
            <person name="Roos D."/>
            <person name="Caler E."/>
            <person name="Lorenzi H."/>
        </authorList>
    </citation>
    <scope>NUCLEOTIDE SEQUENCE</scope>
</reference>
<sequence>MPPKQPQEKKEPLTPDAAPKRSAAKAKAGNLTFVPNLNRPSGLAATPKNVATPGGVGGVSIQTMLAHKIAIASQDGPVAAGGRRQLGTGARMVSSAVSNKLADMRRGKKRDAKKSREILELSWAPEDRMHDISLYTPISLPYVMRGDDENKIATSQRPTMKTVDEANRNARPLLEEDAEEEVRNWTLIQLPTMLPAMDREAMEQQRDQSELALMDPEEREAALTAKAKIRHKETFDNKYLPTQLAGLPEGYLGDLLVHESGRVTLQIGNHYFDVNTGSDCNFSQEVGCYVDASSEFFFLGSCSKRMIVTPCVEEFDQTAELR</sequence>
<evidence type="ECO:0000313" key="6">
    <source>
        <dbReference type="EMBL" id="EZG44844.1"/>
    </source>
</evidence>
<comment type="subcellular location">
    <subcellularLocation>
        <location evidence="1">Nucleus</location>
    </subcellularLocation>
</comment>